<dbReference type="HOGENOM" id="CLU_019796_1_0_1"/>
<feature type="domain" description="D-isomer specific 2-hydroxyacid dehydrogenase NAD-binding" evidence="3">
    <location>
        <begin position="118"/>
        <end position="190"/>
    </location>
</feature>
<evidence type="ECO:0000259" key="3">
    <source>
        <dbReference type="Pfam" id="PF02826"/>
    </source>
</evidence>
<name>A0A0C3H364_OIDMZ</name>
<dbReference type="Pfam" id="PF02826">
    <property type="entry name" value="2-Hacid_dh_C"/>
    <property type="match status" value="2"/>
</dbReference>
<dbReference type="Gene3D" id="3.40.50.720">
    <property type="entry name" value="NAD(P)-binding Rossmann-like Domain"/>
    <property type="match status" value="2"/>
</dbReference>
<reference evidence="4 5" key="1">
    <citation type="submission" date="2014-04" db="EMBL/GenBank/DDBJ databases">
        <authorList>
            <consortium name="DOE Joint Genome Institute"/>
            <person name="Kuo A."/>
            <person name="Martino E."/>
            <person name="Perotto S."/>
            <person name="Kohler A."/>
            <person name="Nagy L.G."/>
            <person name="Floudas D."/>
            <person name="Copeland A."/>
            <person name="Barry K.W."/>
            <person name="Cichocki N."/>
            <person name="Veneault-Fourrey C."/>
            <person name="LaButti K."/>
            <person name="Lindquist E.A."/>
            <person name="Lipzen A."/>
            <person name="Lundell T."/>
            <person name="Morin E."/>
            <person name="Murat C."/>
            <person name="Sun H."/>
            <person name="Tunlid A."/>
            <person name="Henrissat B."/>
            <person name="Grigoriev I.V."/>
            <person name="Hibbett D.S."/>
            <person name="Martin F."/>
            <person name="Nordberg H.P."/>
            <person name="Cantor M.N."/>
            <person name="Hua S.X."/>
        </authorList>
    </citation>
    <scope>NUCLEOTIDE SEQUENCE [LARGE SCALE GENOMIC DNA]</scope>
    <source>
        <strain evidence="4 5">Zn</strain>
    </source>
</reference>
<dbReference type="InParanoid" id="A0A0C3H364"/>
<dbReference type="InterPro" id="IPR006140">
    <property type="entry name" value="D-isomer_DH_NAD-bd"/>
</dbReference>
<dbReference type="GO" id="GO:0016491">
    <property type="term" value="F:oxidoreductase activity"/>
    <property type="evidence" value="ECO:0007669"/>
    <property type="project" value="UniProtKB-KW"/>
</dbReference>
<keyword evidence="5" id="KW-1185">Reference proteome</keyword>
<sequence>MEHLLLTLPIPEPKPLLQRIQIALPDLKITYLRHEVAPPEAFYKQDMYIPPEILRETTILMTMGVVPDPIDAPKLRYIHFNVAGIDHVAHKPALRNPNITVTTSTGGSAISVAEWVFGSILSQVRQLPLLKAWQNEKIWGRLGPTTPTTSLDGQKLGIIGYGSIGRQVARLAQAFGMHVIVYNSRPRLTATDRKDKNWYQPGSGDPDGTIPEAYFHGQSKAELHAFLAQDLNILVLSLPLTASTKHLIGEEELDIINSSGPAFLVNVSRGTIVDQMALIKSLKKGPTGGGLLAAALDVTEPEPLPRDNELWTLPNVFISPHVSSITPHTMGRAFKILEDNLVREERGQEMINVIKAAEARI</sequence>
<dbReference type="PANTHER" id="PTHR43333:SF1">
    <property type="entry name" value="D-ISOMER SPECIFIC 2-HYDROXYACID DEHYDROGENASE NAD-BINDING DOMAIN-CONTAINING PROTEIN"/>
    <property type="match status" value="1"/>
</dbReference>
<organism evidence="4 5">
    <name type="scientific">Oidiodendron maius (strain Zn)</name>
    <dbReference type="NCBI Taxonomy" id="913774"/>
    <lineage>
        <taxon>Eukaryota</taxon>
        <taxon>Fungi</taxon>
        <taxon>Dikarya</taxon>
        <taxon>Ascomycota</taxon>
        <taxon>Pezizomycotina</taxon>
        <taxon>Leotiomycetes</taxon>
        <taxon>Leotiomycetes incertae sedis</taxon>
        <taxon>Myxotrichaceae</taxon>
        <taxon>Oidiodendron</taxon>
    </lineage>
</organism>
<feature type="domain" description="D-isomer specific 2-hydroxyacid dehydrogenase NAD-binding" evidence="3">
    <location>
        <begin position="214"/>
        <end position="323"/>
    </location>
</feature>
<accession>A0A0C3H364</accession>
<dbReference type="GO" id="GO:0051287">
    <property type="term" value="F:NAD binding"/>
    <property type="evidence" value="ECO:0007669"/>
    <property type="project" value="InterPro"/>
</dbReference>
<dbReference type="SUPFAM" id="SSF51735">
    <property type="entry name" value="NAD(P)-binding Rossmann-fold domains"/>
    <property type="match status" value="1"/>
</dbReference>
<evidence type="ECO:0000313" key="5">
    <source>
        <dbReference type="Proteomes" id="UP000054321"/>
    </source>
</evidence>
<gene>
    <name evidence="4" type="ORF">OIDMADRAFT_44433</name>
</gene>
<evidence type="ECO:0000256" key="1">
    <source>
        <dbReference type="ARBA" id="ARBA00023002"/>
    </source>
</evidence>
<keyword evidence="2" id="KW-0520">NAD</keyword>
<dbReference type="SUPFAM" id="SSF52283">
    <property type="entry name" value="Formate/glycerate dehydrogenase catalytic domain-like"/>
    <property type="match status" value="1"/>
</dbReference>
<dbReference type="STRING" id="913774.A0A0C3H364"/>
<evidence type="ECO:0000256" key="2">
    <source>
        <dbReference type="ARBA" id="ARBA00023027"/>
    </source>
</evidence>
<dbReference type="Proteomes" id="UP000054321">
    <property type="component" value="Unassembled WGS sequence"/>
</dbReference>
<protein>
    <recommendedName>
        <fullName evidence="3">D-isomer specific 2-hydroxyacid dehydrogenase NAD-binding domain-containing protein</fullName>
    </recommendedName>
</protein>
<reference evidence="5" key="2">
    <citation type="submission" date="2015-01" db="EMBL/GenBank/DDBJ databases">
        <title>Evolutionary Origins and Diversification of the Mycorrhizal Mutualists.</title>
        <authorList>
            <consortium name="DOE Joint Genome Institute"/>
            <consortium name="Mycorrhizal Genomics Consortium"/>
            <person name="Kohler A."/>
            <person name="Kuo A."/>
            <person name="Nagy L.G."/>
            <person name="Floudas D."/>
            <person name="Copeland A."/>
            <person name="Barry K.W."/>
            <person name="Cichocki N."/>
            <person name="Veneault-Fourrey C."/>
            <person name="LaButti K."/>
            <person name="Lindquist E.A."/>
            <person name="Lipzen A."/>
            <person name="Lundell T."/>
            <person name="Morin E."/>
            <person name="Murat C."/>
            <person name="Riley R."/>
            <person name="Ohm R."/>
            <person name="Sun H."/>
            <person name="Tunlid A."/>
            <person name="Henrissat B."/>
            <person name="Grigoriev I.V."/>
            <person name="Hibbett D.S."/>
            <person name="Martin F."/>
        </authorList>
    </citation>
    <scope>NUCLEOTIDE SEQUENCE [LARGE SCALE GENOMIC DNA]</scope>
    <source>
        <strain evidence="5">Zn</strain>
    </source>
</reference>
<dbReference type="OrthoDB" id="298012at2759"/>
<evidence type="ECO:0000313" key="4">
    <source>
        <dbReference type="EMBL" id="KIM96981.1"/>
    </source>
</evidence>
<dbReference type="PROSITE" id="PS00065">
    <property type="entry name" value="D_2_HYDROXYACID_DH_1"/>
    <property type="match status" value="1"/>
</dbReference>
<dbReference type="InterPro" id="IPR036291">
    <property type="entry name" value="NAD(P)-bd_dom_sf"/>
</dbReference>
<dbReference type="AlphaFoldDB" id="A0A0C3H364"/>
<dbReference type="InterPro" id="IPR029752">
    <property type="entry name" value="D-isomer_DH_CS1"/>
</dbReference>
<dbReference type="PANTHER" id="PTHR43333">
    <property type="entry name" value="2-HACID_DH_C DOMAIN-CONTAINING PROTEIN"/>
    <property type="match status" value="1"/>
</dbReference>
<dbReference type="EMBL" id="KN832883">
    <property type="protein sequence ID" value="KIM96981.1"/>
    <property type="molecule type" value="Genomic_DNA"/>
</dbReference>
<proteinExistence type="predicted"/>
<keyword evidence="1" id="KW-0560">Oxidoreductase</keyword>